<dbReference type="PANTHER" id="PTHR33573:SF17">
    <property type="entry name" value="CASP-LIKE PROTEIN 4D1"/>
    <property type="match status" value="1"/>
</dbReference>
<keyword evidence="4 8" id="KW-1003">Cell membrane</keyword>
<evidence type="ECO:0000256" key="6">
    <source>
        <dbReference type="ARBA" id="ARBA00022989"/>
    </source>
</evidence>
<keyword evidence="7 8" id="KW-0472">Membrane</keyword>
<evidence type="ECO:0000256" key="1">
    <source>
        <dbReference type="ARBA" id="ARBA00004651"/>
    </source>
</evidence>
<feature type="transmembrane region" description="Helical" evidence="8">
    <location>
        <begin position="96"/>
        <end position="114"/>
    </location>
</feature>
<comment type="caution">
    <text evidence="10">The sequence shown here is derived from an EMBL/GenBank/DDBJ whole genome shotgun (WGS) entry which is preliminary data.</text>
</comment>
<gene>
    <name evidence="10" type="ORF">Dsin_009303</name>
</gene>
<feature type="transmembrane region" description="Helical" evidence="8">
    <location>
        <begin position="149"/>
        <end position="169"/>
    </location>
</feature>
<evidence type="ECO:0000313" key="10">
    <source>
        <dbReference type="EMBL" id="KAK3222278.1"/>
    </source>
</evidence>
<dbReference type="EMBL" id="JANJYJ010000003">
    <property type="protein sequence ID" value="KAK3222278.1"/>
    <property type="molecule type" value="Genomic_DNA"/>
</dbReference>
<dbReference type="InterPro" id="IPR006702">
    <property type="entry name" value="CASP_dom"/>
</dbReference>
<keyword evidence="11" id="KW-1185">Reference proteome</keyword>
<organism evidence="10 11">
    <name type="scientific">Dipteronia sinensis</name>
    <dbReference type="NCBI Taxonomy" id="43782"/>
    <lineage>
        <taxon>Eukaryota</taxon>
        <taxon>Viridiplantae</taxon>
        <taxon>Streptophyta</taxon>
        <taxon>Embryophyta</taxon>
        <taxon>Tracheophyta</taxon>
        <taxon>Spermatophyta</taxon>
        <taxon>Magnoliopsida</taxon>
        <taxon>eudicotyledons</taxon>
        <taxon>Gunneridae</taxon>
        <taxon>Pentapetalae</taxon>
        <taxon>rosids</taxon>
        <taxon>malvids</taxon>
        <taxon>Sapindales</taxon>
        <taxon>Sapindaceae</taxon>
        <taxon>Hippocastanoideae</taxon>
        <taxon>Acereae</taxon>
        <taxon>Dipteronia</taxon>
    </lineage>
</organism>
<keyword evidence="6 8" id="KW-1133">Transmembrane helix</keyword>
<keyword evidence="5 8" id="KW-0812">Transmembrane</keyword>
<proteinExistence type="inferred from homology"/>
<evidence type="ECO:0000256" key="2">
    <source>
        <dbReference type="ARBA" id="ARBA00007651"/>
    </source>
</evidence>
<feature type="transmembrane region" description="Helical" evidence="8">
    <location>
        <begin position="52"/>
        <end position="76"/>
    </location>
</feature>
<dbReference type="GO" id="GO:0005886">
    <property type="term" value="C:plasma membrane"/>
    <property type="evidence" value="ECO:0007669"/>
    <property type="project" value="UniProtKB-SubCell"/>
</dbReference>
<feature type="domain" description="Casparian strip membrane protein" evidence="9">
    <location>
        <begin position="9"/>
        <end position="113"/>
    </location>
</feature>
<reference evidence="10" key="1">
    <citation type="journal article" date="2023" name="Plant J.">
        <title>Genome sequences and population genomics provide insights into the demographic history, inbreeding, and mutation load of two 'living fossil' tree species of Dipteronia.</title>
        <authorList>
            <person name="Feng Y."/>
            <person name="Comes H.P."/>
            <person name="Chen J."/>
            <person name="Zhu S."/>
            <person name="Lu R."/>
            <person name="Zhang X."/>
            <person name="Li P."/>
            <person name="Qiu J."/>
            <person name="Olsen K.M."/>
            <person name="Qiu Y."/>
        </authorList>
    </citation>
    <scope>NUCLEOTIDE SEQUENCE</scope>
    <source>
        <strain evidence="10">NBL</strain>
    </source>
</reference>
<evidence type="ECO:0000313" key="11">
    <source>
        <dbReference type="Proteomes" id="UP001281410"/>
    </source>
</evidence>
<evidence type="ECO:0000256" key="5">
    <source>
        <dbReference type="ARBA" id="ARBA00022692"/>
    </source>
</evidence>
<dbReference type="Pfam" id="PF04535">
    <property type="entry name" value="CASP_dom"/>
    <property type="match status" value="1"/>
</dbReference>
<evidence type="ECO:0000256" key="4">
    <source>
        <dbReference type="ARBA" id="ARBA00022475"/>
    </source>
</evidence>
<sequence>MASSKAGLVSIVLLRFMALAALAASIVVLFLDKLTLSDGSKFTFKDIIAYRYVLATAAVGFVYTIIQIPFATYHAIKEKRVFKNQFLPEFDFYADKTVAFLLATGVGAGFALIFELKKFVKDFSDSIKNLGIPGVNESDSEIDKFLDKAIFATGLLFLGFLCMALLSIFSSVNRITTNSSYSKSNRGCFN</sequence>
<name>A0AAE0EBI1_9ROSI</name>
<feature type="transmembrane region" description="Helical" evidence="8">
    <location>
        <begin position="6"/>
        <end position="31"/>
    </location>
</feature>
<dbReference type="Proteomes" id="UP001281410">
    <property type="component" value="Unassembled WGS sequence"/>
</dbReference>
<evidence type="ECO:0000256" key="7">
    <source>
        <dbReference type="ARBA" id="ARBA00023136"/>
    </source>
</evidence>
<accession>A0AAE0EBI1</accession>
<protein>
    <recommendedName>
        <fullName evidence="8">CASP-like protein</fullName>
    </recommendedName>
</protein>
<comment type="similarity">
    <text evidence="2 8">Belongs to the Casparian strip membrane proteins (CASP) family.</text>
</comment>
<comment type="subunit">
    <text evidence="3 8">Homodimer and heterodimers.</text>
</comment>
<comment type="subcellular location">
    <subcellularLocation>
        <location evidence="1 8">Cell membrane</location>
        <topology evidence="1 8">Multi-pass membrane protein</topology>
    </subcellularLocation>
</comment>
<dbReference type="PANTHER" id="PTHR33573">
    <property type="entry name" value="CASP-LIKE PROTEIN 4A4"/>
    <property type="match status" value="1"/>
</dbReference>
<evidence type="ECO:0000256" key="8">
    <source>
        <dbReference type="RuleBase" id="RU361233"/>
    </source>
</evidence>
<dbReference type="AlphaFoldDB" id="A0AAE0EBI1"/>
<evidence type="ECO:0000259" key="9">
    <source>
        <dbReference type="Pfam" id="PF04535"/>
    </source>
</evidence>
<evidence type="ECO:0000256" key="3">
    <source>
        <dbReference type="ARBA" id="ARBA00011489"/>
    </source>
</evidence>